<dbReference type="Proteomes" id="UP000757232">
    <property type="component" value="Unassembled WGS sequence"/>
</dbReference>
<sequence>MARKQCIYAIIQALQCFKLRLTPIDVVLEVISSKEYDQVKNDMLEPQNVSKLLESLALCKTSRDVVQRFIERQALGVALQQTKAEMESIVARIGDQFRHPILLGHAVIRSEPTVAPFLRAILNQVNESVMSGQQEAETNVEVIDRYPDFEEVADSDISAADAVEFMLFNRENVEKASPTSSTICNEPVGLAQYAARLTDSVLHKKGMEGSFSENVQPDEQSAFPVSAISCDADFARTRNERIVSQSEVIIDHRLQAS</sequence>
<proteinExistence type="predicted"/>
<protein>
    <submittedName>
        <fullName evidence="1">Uncharacterized protein</fullName>
    </submittedName>
</protein>
<dbReference type="EMBL" id="LNZH02000119">
    <property type="protein sequence ID" value="OCB90739.1"/>
    <property type="molecule type" value="Genomic_DNA"/>
</dbReference>
<organism evidence="1 2">
    <name type="scientific">Sanghuangporus baumii</name>
    <name type="common">Phellinus baumii</name>
    <dbReference type="NCBI Taxonomy" id="108892"/>
    <lineage>
        <taxon>Eukaryota</taxon>
        <taxon>Fungi</taxon>
        <taxon>Dikarya</taxon>
        <taxon>Basidiomycota</taxon>
        <taxon>Agaricomycotina</taxon>
        <taxon>Agaricomycetes</taxon>
        <taxon>Hymenochaetales</taxon>
        <taxon>Hymenochaetaceae</taxon>
        <taxon>Sanghuangporus</taxon>
    </lineage>
</organism>
<name>A0A9Q5NE84_SANBA</name>
<accession>A0A9Q5NE84</accession>
<evidence type="ECO:0000313" key="1">
    <source>
        <dbReference type="EMBL" id="OCB90739.1"/>
    </source>
</evidence>
<reference evidence="1" key="1">
    <citation type="submission" date="2016-06" db="EMBL/GenBank/DDBJ databases">
        <title>Draft Genome sequence of the fungus Inonotus baumii.</title>
        <authorList>
            <person name="Zhu H."/>
            <person name="Lin W."/>
        </authorList>
    </citation>
    <scope>NUCLEOTIDE SEQUENCE</scope>
    <source>
        <strain evidence="1">821</strain>
    </source>
</reference>
<keyword evidence="2" id="KW-1185">Reference proteome</keyword>
<dbReference type="AlphaFoldDB" id="A0A9Q5NE84"/>
<gene>
    <name evidence="1" type="ORF">A7U60_g2038</name>
</gene>
<comment type="caution">
    <text evidence="1">The sequence shown here is derived from an EMBL/GenBank/DDBJ whole genome shotgun (WGS) entry which is preliminary data.</text>
</comment>
<evidence type="ECO:0000313" key="2">
    <source>
        <dbReference type="Proteomes" id="UP000757232"/>
    </source>
</evidence>